<reference evidence="2" key="1">
    <citation type="submission" date="2017-08" db="EMBL/GenBank/DDBJ databases">
        <title>A dynamic microbial community with high functional redundancy inhabits the cold, oxic subseafloor aquifer.</title>
        <authorList>
            <person name="Tully B.J."/>
            <person name="Wheat C.G."/>
            <person name="Glazer B.T."/>
            <person name="Huber J.A."/>
        </authorList>
    </citation>
    <scope>NUCLEOTIDE SEQUENCE [LARGE SCALE GENOMIC DNA]</scope>
</reference>
<name>A0A2A5BA46_9GAMM</name>
<gene>
    <name evidence="1" type="ORF">COA96_01065</name>
</gene>
<accession>A0A2A5BA46</accession>
<protein>
    <recommendedName>
        <fullName evidence="3">DUF5723 domain-containing protein</fullName>
    </recommendedName>
</protein>
<evidence type="ECO:0000313" key="2">
    <source>
        <dbReference type="Proteomes" id="UP000218327"/>
    </source>
</evidence>
<evidence type="ECO:0008006" key="3">
    <source>
        <dbReference type="Google" id="ProtNLM"/>
    </source>
</evidence>
<organism evidence="1 2">
    <name type="scientific">SAR86 cluster bacterium</name>
    <dbReference type="NCBI Taxonomy" id="2030880"/>
    <lineage>
        <taxon>Bacteria</taxon>
        <taxon>Pseudomonadati</taxon>
        <taxon>Pseudomonadota</taxon>
        <taxon>Gammaproteobacteria</taxon>
        <taxon>SAR86 cluster</taxon>
    </lineage>
</organism>
<dbReference type="Proteomes" id="UP000218327">
    <property type="component" value="Unassembled WGS sequence"/>
</dbReference>
<evidence type="ECO:0000313" key="1">
    <source>
        <dbReference type="EMBL" id="PCJ28464.1"/>
    </source>
</evidence>
<dbReference type="AlphaFoldDB" id="A0A2A5BA46"/>
<sequence length="373" mass="41032">MTSKLLSSLLTSVCASMLVLPVHGIADTPLGWINSSNSSAYTIGAGELEISLGGLAVNSTIDFLNIRDDLIANNRALEGDSGDFSGKKFELHYGITESLAVFYKQQQHSLTIDLGEIASVSLVDIDNSLDTTQQSAGFKWTFFEANILNPDNRRSAASLELSVYSNKSNDFDVMIDELRFDNLQIFFTNPQTFSVSELEDEGWKARFVYSFEMSQIGIASAWVGYGESKATSATTSDLTNAALKRFFKQSFKVEESYAYLGASMMIQIKPRIPLNISYEYINISNSVFDRFPATPPAQLPGFLSASSQSGESGNHTLKARISYWLSPQFNISLTGNLYSNQFLGVLPHYNNPLSGSFSSIPYGFAGIELGYKF</sequence>
<comment type="caution">
    <text evidence="1">The sequence shown here is derived from an EMBL/GenBank/DDBJ whole genome shotgun (WGS) entry which is preliminary data.</text>
</comment>
<dbReference type="EMBL" id="NVVJ01000002">
    <property type="protein sequence ID" value="PCJ28464.1"/>
    <property type="molecule type" value="Genomic_DNA"/>
</dbReference>
<proteinExistence type="predicted"/>